<evidence type="ECO:0000313" key="1">
    <source>
        <dbReference type="EMBL" id="ERK38820.1"/>
    </source>
</evidence>
<organism evidence="1 2">
    <name type="scientific">Segatella baroniae F0067</name>
    <dbReference type="NCBI Taxonomy" id="1115809"/>
    <lineage>
        <taxon>Bacteria</taxon>
        <taxon>Pseudomonadati</taxon>
        <taxon>Bacteroidota</taxon>
        <taxon>Bacteroidia</taxon>
        <taxon>Bacteroidales</taxon>
        <taxon>Prevotellaceae</taxon>
        <taxon>Segatella</taxon>
    </lineage>
</organism>
<dbReference type="RefSeq" id="WP_021590266.1">
    <property type="nucleotide sequence ID" value="NZ_AWEY01000033.1"/>
</dbReference>
<evidence type="ECO:0000313" key="2">
    <source>
        <dbReference type="Proteomes" id="UP000016648"/>
    </source>
</evidence>
<dbReference type="PATRIC" id="fig|1115809.3.peg.1859"/>
<reference evidence="1 2" key="1">
    <citation type="submission" date="2013-08" db="EMBL/GenBank/DDBJ databases">
        <authorList>
            <person name="Durkin A.S."/>
            <person name="Haft D.R."/>
            <person name="McCorrison J."/>
            <person name="Torralba M."/>
            <person name="Gillis M."/>
            <person name="Haft D.H."/>
            <person name="Methe B."/>
            <person name="Sutton G."/>
            <person name="Nelson K.E."/>
        </authorList>
    </citation>
    <scope>NUCLEOTIDE SEQUENCE [LARGE SCALE GENOMIC DNA]</scope>
    <source>
        <strain evidence="1 2">F0067</strain>
    </source>
</reference>
<gene>
    <name evidence="1" type="ORF">HMPREF9135_1515</name>
</gene>
<comment type="caution">
    <text evidence="1">The sequence shown here is derived from an EMBL/GenBank/DDBJ whole genome shotgun (WGS) entry which is preliminary data.</text>
</comment>
<sequence length="81" mass="9571">MMTKDSIEAAYCFFHQKWNVYSRSNIDRQRDEIEYAIDSYTQQMSRELYETIAQGQPDYLRAHAAFHDDLASAVDRLEAML</sequence>
<accession>U2NL52</accession>
<keyword evidence="2" id="KW-1185">Reference proteome</keyword>
<dbReference type="EMBL" id="AWEY01000033">
    <property type="protein sequence ID" value="ERK38820.1"/>
    <property type="molecule type" value="Genomic_DNA"/>
</dbReference>
<proteinExistence type="predicted"/>
<name>U2NL52_9BACT</name>
<dbReference type="Proteomes" id="UP000016648">
    <property type="component" value="Unassembled WGS sequence"/>
</dbReference>
<protein>
    <submittedName>
        <fullName evidence="1">Uncharacterized protein</fullName>
    </submittedName>
</protein>
<dbReference type="AlphaFoldDB" id="U2NL52"/>